<reference evidence="6 7" key="1">
    <citation type="submission" date="2020-08" db="EMBL/GenBank/DDBJ databases">
        <title>Genomic Encyclopedia of Type Strains, Phase IV (KMG-IV): sequencing the most valuable type-strain genomes for metagenomic binning, comparative biology and taxonomic classification.</title>
        <authorList>
            <person name="Goeker M."/>
        </authorList>
    </citation>
    <scope>NUCLEOTIDE SEQUENCE [LARGE SCALE GENOMIC DNA]</scope>
    <source>
        <strain evidence="6 7">DSM 21769</strain>
    </source>
</reference>
<dbReference type="Proteomes" id="UP000568839">
    <property type="component" value="Unassembled WGS sequence"/>
</dbReference>
<dbReference type="PANTHER" id="PTHR35529">
    <property type="entry name" value="MANGANESE EFFLUX PUMP MNTP-RELATED"/>
    <property type="match status" value="1"/>
</dbReference>
<evidence type="ECO:0000256" key="1">
    <source>
        <dbReference type="ARBA" id="ARBA00022475"/>
    </source>
</evidence>
<sequence length="218" mass="23382">MEGWIALLVIAFAVSIDAFGVGMTYGMRKLKISALPIIIIGLCSFISALLAGLFAEAVFQYIPIQFGDYLGGIILIVIGIWAVFQAMRPKEQAGPVAVRKKVKTEGTMFNWEIKKLGLVIQVLRKPTTADMDGSGTISIKEAMLLGLALALDAFGAGFGAAMLGYSIVSFAILVFIMCSLFLILGKNGGFKLADKKAFEKLAFVPGLLLLCIGVFNMM</sequence>
<comment type="caution">
    <text evidence="6">The sequence shown here is derived from an EMBL/GenBank/DDBJ whole genome shotgun (WGS) entry which is preliminary data.</text>
</comment>
<organism evidence="6 7">
    <name type="scientific">Geomicrobium halophilum</name>
    <dbReference type="NCBI Taxonomy" id="549000"/>
    <lineage>
        <taxon>Bacteria</taxon>
        <taxon>Bacillati</taxon>
        <taxon>Bacillota</taxon>
        <taxon>Bacilli</taxon>
        <taxon>Bacillales</taxon>
        <taxon>Geomicrobium</taxon>
    </lineage>
</organism>
<feature type="transmembrane region" description="Helical" evidence="5">
    <location>
        <begin position="197"/>
        <end position="215"/>
    </location>
</feature>
<proteinExistence type="predicted"/>
<keyword evidence="7" id="KW-1185">Reference proteome</keyword>
<gene>
    <name evidence="6" type="ORF">HNR44_000152</name>
</gene>
<keyword evidence="3 5" id="KW-1133">Transmembrane helix</keyword>
<feature type="transmembrane region" description="Helical" evidence="5">
    <location>
        <begin position="66"/>
        <end position="84"/>
    </location>
</feature>
<dbReference type="Pfam" id="PF02659">
    <property type="entry name" value="Mntp"/>
    <property type="match status" value="2"/>
</dbReference>
<dbReference type="AlphaFoldDB" id="A0A841PVJ3"/>
<evidence type="ECO:0000256" key="3">
    <source>
        <dbReference type="ARBA" id="ARBA00022989"/>
    </source>
</evidence>
<dbReference type="InterPro" id="IPR003810">
    <property type="entry name" value="Mntp/YtaF"/>
</dbReference>
<keyword evidence="4 5" id="KW-0472">Membrane</keyword>
<dbReference type="InterPro" id="IPR014205">
    <property type="entry name" value="Spore_YtaF"/>
</dbReference>
<feature type="transmembrane region" description="Helical" evidence="5">
    <location>
        <begin position="34"/>
        <end position="54"/>
    </location>
</feature>
<name>A0A841PVJ3_9BACL</name>
<dbReference type="RefSeq" id="WP_184402225.1">
    <property type="nucleotide sequence ID" value="NZ_JACHHJ010000001.1"/>
</dbReference>
<evidence type="ECO:0000256" key="2">
    <source>
        <dbReference type="ARBA" id="ARBA00022692"/>
    </source>
</evidence>
<evidence type="ECO:0000313" key="7">
    <source>
        <dbReference type="Proteomes" id="UP000568839"/>
    </source>
</evidence>
<evidence type="ECO:0000256" key="5">
    <source>
        <dbReference type="SAM" id="Phobius"/>
    </source>
</evidence>
<evidence type="ECO:0000256" key="4">
    <source>
        <dbReference type="ARBA" id="ARBA00023136"/>
    </source>
</evidence>
<keyword evidence="2 5" id="KW-0812">Transmembrane</keyword>
<keyword evidence="1" id="KW-1003">Cell membrane</keyword>
<feature type="transmembrane region" description="Helical" evidence="5">
    <location>
        <begin position="167"/>
        <end position="185"/>
    </location>
</feature>
<protein>
    <submittedName>
        <fullName evidence="6">Putative sporulation protein YtaF</fullName>
    </submittedName>
</protein>
<dbReference type="EMBL" id="JACHHJ010000001">
    <property type="protein sequence ID" value="MBB6448203.1"/>
    <property type="molecule type" value="Genomic_DNA"/>
</dbReference>
<accession>A0A841PVJ3</accession>
<dbReference type="NCBIfam" id="TIGR02840">
    <property type="entry name" value="spore_YtaF"/>
    <property type="match status" value="1"/>
</dbReference>
<evidence type="ECO:0000313" key="6">
    <source>
        <dbReference type="EMBL" id="MBB6448203.1"/>
    </source>
</evidence>
<dbReference type="PANTHER" id="PTHR35529:SF2">
    <property type="entry name" value="SPORULATION PROTEIN YTAF-RELATED"/>
    <property type="match status" value="1"/>
</dbReference>
<feature type="transmembrane region" description="Helical" evidence="5">
    <location>
        <begin position="6"/>
        <end position="27"/>
    </location>
</feature>